<keyword evidence="3 6" id="KW-0812">Transmembrane</keyword>
<feature type="transmembrane region" description="Helical" evidence="6">
    <location>
        <begin position="875"/>
        <end position="894"/>
    </location>
</feature>
<dbReference type="VEuPathDB" id="FungiDB:I7I53_04338"/>
<keyword evidence="4 6" id="KW-1133">Transmembrane helix</keyword>
<dbReference type="STRING" id="544711.F0UI80"/>
<dbReference type="Proteomes" id="UP000008142">
    <property type="component" value="Unassembled WGS sequence"/>
</dbReference>
<dbReference type="InterPro" id="IPR000184">
    <property type="entry name" value="Bac_surfAg_D15"/>
</dbReference>
<reference evidence="9" key="1">
    <citation type="submission" date="2008-07" db="EMBL/GenBank/DDBJ databases">
        <title>Annotation of Ajellomyces capsulatus strain H88.</title>
        <authorList>
            <person name="Champion M."/>
            <person name="Cuomo C."/>
            <person name="Ma L.-J."/>
            <person name="Henn M.R."/>
            <person name="Sil A."/>
            <person name="Goldman B."/>
            <person name="Young S.K."/>
            <person name="Kodira C.D."/>
            <person name="Zeng Q."/>
            <person name="Koehrsen M."/>
            <person name="Alvarado L."/>
            <person name="Berlin A."/>
            <person name="Borenstein D."/>
            <person name="Chen Z."/>
            <person name="Engels R."/>
            <person name="Freedman E."/>
            <person name="Gellesch M."/>
            <person name="Goldberg J."/>
            <person name="Griggs A."/>
            <person name="Gujja S."/>
            <person name="Heiman D."/>
            <person name="Hepburn T."/>
            <person name="Howarth C."/>
            <person name="Jen D."/>
            <person name="Larson L."/>
            <person name="Lewis B."/>
            <person name="Mehta T."/>
            <person name="Park D."/>
            <person name="Pearson M."/>
            <person name="Roberts A."/>
            <person name="Saif S."/>
            <person name="Shea T."/>
            <person name="Shenoy N."/>
            <person name="Sisk P."/>
            <person name="Stolte C."/>
            <person name="Sykes S."/>
            <person name="Walk T."/>
            <person name="White J."/>
            <person name="Yandava C."/>
            <person name="Klein B."/>
            <person name="McEwen J.G."/>
            <person name="Puccia R."/>
            <person name="Goldman G.H."/>
            <person name="Felipe M.S."/>
            <person name="Nino-Vega G."/>
            <person name="San-Blas G."/>
            <person name="Taylor J."/>
            <person name="Mendoza L."/>
            <person name="Galagan J."/>
            <person name="Nusbaum C."/>
            <person name="Birren B."/>
        </authorList>
    </citation>
    <scope>NUCLEOTIDE SEQUENCE [LARGE SCALE GENOMIC DNA]</scope>
    <source>
        <strain evidence="9">H88</strain>
    </source>
</reference>
<dbReference type="GO" id="GO:0006888">
    <property type="term" value="P:endoplasmic reticulum to Golgi vesicle-mediated transport"/>
    <property type="evidence" value="ECO:0007669"/>
    <property type="project" value="InterPro"/>
</dbReference>
<dbReference type="PANTHER" id="PTHR21236:SF2">
    <property type="entry name" value="PROTEIN YIPF"/>
    <property type="match status" value="1"/>
</dbReference>
<evidence type="ECO:0000256" key="5">
    <source>
        <dbReference type="ARBA" id="ARBA00023136"/>
    </source>
</evidence>
<organism evidence="9">
    <name type="scientific">Ajellomyces capsulatus (strain H88)</name>
    <name type="common">Darling's disease fungus</name>
    <name type="synonym">Histoplasma capsulatum</name>
    <dbReference type="NCBI Taxonomy" id="544711"/>
    <lineage>
        <taxon>Eukaryota</taxon>
        <taxon>Fungi</taxon>
        <taxon>Dikarya</taxon>
        <taxon>Ascomycota</taxon>
        <taxon>Pezizomycotina</taxon>
        <taxon>Eurotiomycetes</taxon>
        <taxon>Eurotiomycetidae</taxon>
        <taxon>Onygenales</taxon>
        <taxon>Ajellomycetaceae</taxon>
        <taxon>Histoplasma</taxon>
    </lineage>
</organism>
<dbReference type="PANTHER" id="PTHR21236">
    <property type="entry name" value="GOLGI MEMBRANE PROTEIN YIP1"/>
    <property type="match status" value="1"/>
</dbReference>
<evidence type="ECO:0000256" key="1">
    <source>
        <dbReference type="ARBA" id="ARBA00004141"/>
    </source>
</evidence>
<evidence type="ECO:0000256" key="2">
    <source>
        <dbReference type="ARBA" id="ARBA00010596"/>
    </source>
</evidence>
<evidence type="ECO:0000256" key="4">
    <source>
        <dbReference type="ARBA" id="ARBA00022989"/>
    </source>
</evidence>
<dbReference type="GO" id="GO:0019867">
    <property type="term" value="C:outer membrane"/>
    <property type="evidence" value="ECO:0007669"/>
    <property type="project" value="InterPro"/>
</dbReference>
<gene>
    <name evidence="8" type="ORF">HCEG_04751</name>
</gene>
<keyword evidence="5 6" id="KW-0472">Membrane</keyword>
<dbReference type="OrthoDB" id="1724197at2759"/>
<dbReference type="VEuPathDB" id="FungiDB:I7I53_04339"/>
<dbReference type="InterPro" id="IPR045231">
    <property type="entry name" value="Yip1/4-like"/>
</dbReference>
<comment type="similarity">
    <text evidence="2">Belongs to the YIP1 family.</text>
</comment>
<feature type="transmembrane region" description="Helical" evidence="6">
    <location>
        <begin position="844"/>
        <end position="868"/>
    </location>
</feature>
<dbReference type="HOGENOM" id="CLU_014798_1_0_1"/>
<protein>
    <recommendedName>
        <fullName evidence="7">Bacterial surface antigen (D15) domain-containing protein</fullName>
    </recommendedName>
</protein>
<evidence type="ECO:0000256" key="3">
    <source>
        <dbReference type="ARBA" id="ARBA00022692"/>
    </source>
</evidence>
<evidence type="ECO:0000313" key="9">
    <source>
        <dbReference type="Proteomes" id="UP000008142"/>
    </source>
</evidence>
<feature type="domain" description="Bacterial surface antigen (D15)" evidence="7">
    <location>
        <begin position="133"/>
        <end position="449"/>
    </location>
</feature>
<dbReference type="Pfam" id="PF01103">
    <property type="entry name" value="Omp85"/>
    <property type="match status" value="1"/>
</dbReference>
<accession>F0UI80</accession>
<evidence type="ECO:0000259" key="7">
    <source>
        <dbReference type="Pfam" id="PF01103"/>
    </source>
</evidence>
<proteinExistence type="inferred from homology"/>
<dbReference type="FunFam" id="2.40.160.50:FF:000008">
    <property type="entry name" value="Mitochondrial outer membrane beta-barrel protein Tob55"/>
    <property type="match status" value="1"/>
</dbReference>
<dbReference type="GO" id="GO:0005802">
    <property type="term" value="C:trans-Golgi network"/>
    <property type="evidence" value="ECO:0007669"/>
    <property type="project" value="TreeGrafter"/>
</dbReference>
<evidence type="ECO:0000256" key="6">
    <source>
        <dbReference type="SAM" id="Phobius"/>
    </source>
</evidence>
<feature type="transmembrane region" description="Helical" evidence="6">
    <location>
        <begin position="740"/>
        <end position="759"/>
    </location>
</feature>
<dbReference type="GO" id="GO:0048280">
    <property type="term" value="P:vesicle fusion with Golgi apparatus"/>
    <property type="evidence" value="ECO:0007669"/>
    <property type="project" value="TreeGrafter"/>
</dbReference>
<comment type="subcellular location">
    <subcellularLocation>
        <location evidence="1">Membrane</location>
        <topology evidence="1">Multi-pass membrane protein</topology>
    </subcellularLocation>
</comment>
<dbReference type="OMA" id="AMAQYYP"/>
<dbReference type="EMBL" id="DS990639">
    <property type="protein sequence ID" value="EGC45536.1"/>
    <property type="molecule type" value="Genomic_DNA"/>
</dbReference>
<sequence length="909" mass="97353">MGSPLASDENIDQNSTLPCTISSVQVLNANNTRRGFLERVLSPLLSSNNRRPYTLSEALKEISVCTDTLSRFDIFEHPISVFLDKPSQVDPSTSPADLEVYLSVKEKSRILLKTGTDLGNAEGSAYTNFMWRNIFGGAESLNINASLGTRTKSAYQATFETPILSNPDVRCEFGGIGSSTEKSWASHEEAVKGGWAKLRWLSAHGHRHELGYNGFWRQVTGLSTNASPTVRGDAGDSVKSSICHTWINDQRDNPFLPSQGFYMRTFNEMAGWGPLKGDVSFWKSEVEAQGAIPIPIPGVKGNTGFSLTTGARAGVLCPLGLDAARKPQLSRINDRFQLGGPTDVRGFRLSGIGPREGPDALGGDVFAACSANLLCPLPRVGAEKPLRLQAFVNCGRLLSLKTQNGKLPSTQGEVIDSIFATVSELKNELPSMAAGLGLVYAHPAARCELNKRDKPSLYLLSKIGISSTWLPGLGISYKSSHVAQTKLHRQEQLTNNITNYRHHLHLYVTFCLSLSGHRHSKSIPVALQTSNPYLEYCLSATATLFISALISQTHSFTVYKRYLIPAVMAQFYSQHQQQQPYGAGPQQQSAHNLQFYPTSYSSVSGHTTPSQATYGGYGVASGSGPGFSVGGGGSGVAGGYGAAAFGASSSGVSGRMGEQGGLRTGWLAAFGTEGYEGEPPLLEELGVNFDHIRKKTLTVLNPFARVDQHLMDDSDLYGALLYIILYGTFLLLSGKVFYGYIYGVAVFGTFALHLILSLMSPSLLDPISTGPETSSLVDSVSATAGYHPHDKPSGSSGSSAAPGRAGHFSSTLTFPRSASVLGYCFLPLVLTSGIGILLPMDTLFGYLLTTAAVGWCTYSSSGMFCAVARMRGMRFLVAYPLALFYVVFGIMGIFSSRGGGSLVAKATGS</sequence>
<feature type="transmembrane region" description="Helical" evidence="6">
    <location>
        <begin position="820"/>
        <end position="838"/>
    </location>
</feature>
<dbReference type="Gene3D" id="2.40.160.50">
    <property type="entry name" value="membrane protein fhac: a member of the omp85/tpsb transporter family"/>
    <property type="match status" value="1"/>
</dbReference>
<evidence type="ECO:0000313" key="8">
    <source>
        <dbReference type="EMBL" id="EGC45536.1"/>
    </source>
</evidence>
<name>F0UI80_AJEC8</name>
<dbReference type="AlphaFoldDB" id="F0UI80"/>